<gene>
    <name evidence="2" type="ORF">FNV1754</name>
</gene>
<feature type="transmembrane region" description="Helical" evidence="1">
    <location>
        <begin position="114"/>
        <end position="134"/>
    </location>
</feature>
<dbReference type="Proteomes" id="UP000006454">
    <property type="component" value="Unassembled WGS sequence"/>
</dbReference>
<dbReference type="EMBL" id="AABF01000022">
    <property type="protein sequence ID" value="EAA24618.1"/>
    <property type="molecule type" value="Genomic_DNA"/>
</dbReference>
<feature type="transmembrane region" description="Helical" evidence="1">
    <location>
        <begin position="422"/>
        <end position="443"/>
    </location>
</feature>
<feature type="transmembrane region" description="Helical" evidence="1">
    <location>
        <begin position="361"/>
        <end position="385"/>
    </location>
</feature>
<feature type="transmembrane region" description="Helical" evidence="1">
    <location>
        <begin position="282"/>
        <end position="299"/>
    </location>
</feature>
<feature type="transmembrane region" description="Helical" evidence="1">
    <location>
        <begin position="209"/>
        <end position="229"/>
    </location>
</feature>
<evidence type="ECO:0000313" key="2">
    <source>
        <dbReference type="EMBL" id="EAA24618.1"/>
    </source>
</evidence>
<comment type="caution">
    <text evidence="2">The sequence shown here is derived from an EMBL/GenBank/DDBJ whole genome shotgun (WGS) entry which is preliminary data.</text>
</comment>
<keyword evidence="1" id="KW-0812">Transmembrane</keyword>
<proteinExistence type="predicted"/>
<keyword evidence="1" id="KW-0472">Membrane</keyword>
<feature type="transmembrane region" description="Helical" evidence="1">
    <location>
        <begin position="337"/>
        <end position="355"/>
    </location>
</feature>
<accession>Q7P745</accession>
<name>Q7P745_FUSVC</name>
<feature type="transmembrane region" description="Helical" evidence="1">
    <location>
        <begin position="59"/>
        <end position="77"/>
    </location>
</feature>
<evidence type="ECO:0000256" key="1">
    <source>
        <dbReference type="SAM" id="Phobius"/>
    </source>
</evidence>
<feature type="transmembrane region" description="Helical" evidence="1">
    <location>
        <begin position="140"/>
        <end position="157"/>
    </location>
</feature>
<feature type="transmembrane region" description="Helical" evidence="1">
    <location>
        <begin position="311"/>
        <end position="328"/>
    </location>
</feature>
<dbReference type="AlphaFoldDB" id="Q7P745"/>
<feature type="transmembrane region" description="Helical" evidence="1">
    <location>
        <begin position="164"/>
        <end position="197"/>
    </location>
</feature>
<keyword evidence="1" id="KW-1133">Transmembrane helix</keyword>
<protein>
    <recommendedName>
        <fullName evidence="4">Glycosyltransferase RgtA/B/C/D-like domain-containing protein</fullName>
    </recommendedName>
</protein>
<evidence type="ECO:0000313" key="3">
    <source>
        <dbReference type="Proteomes" id="UP000006454"/>
    </source>
</evidence>
<organism evidence="2 3">
    <name type="scientific">Fusobacterium vincentii ATCC 49256</name>
    <dbReference type="NCBI Taxonomy" id="209882"/>
    <lineage>
        <taxon>Bacteria</taxon>
        <taxon>Fusobacteriati</taxon>
        <taxon>Fusobacteriota</taxon>
        <taxon>Fusobacteriia</taxon>
        <taxon>Fusobacteriales</taxon>
        <taxon>Fusobacteriaceae</taxon>
        <taxon>Fusobacterium</taxon>
    </lineage>
</organism>
<feature type="transmembrane region" description="Helical" evidence="1">
    <location>
        <begin position="397"/>
        <end position="416"/>
    </location>
</feature>
<feature type="transmembrane region" description="Helical" evidence="1">
    <location>
        <begin position="83"/>
        <end position="102"/>
    </location>
</feature>
<reference evidence="2 3" key="1">
    <citation type="journal article" date="2003" name="Genome Res.">
        <title>Genome analysis of F. nucleatum sub spp vincentii and its comparison with the genome of F. nucleatum ATCC 25586.</title>
        <authorList>
            <person name="Kapatral V."/>
            <person name="Ivanova N."/>
            <person name="Anderson I."/>
            <person name="Reznik G."/>
            <person name="Bhattacharyya A."/>
            <person name="Gardner W.L."/>
            <person name="Mikhailova N."/>
            <person name="Lapidus A."/>
            <person name="Larsen N."/>
            <person name="D'Souza M."/>
            <person name="Walunas T."/>
            <person name="Haselkorn R."/>
            <person name="Overbeek R."/>
            <person name="Kyrpides N."/>
        </authorList>
    </citation>
    <scope>NUCLEOTIDE SEQUENCE [LARGE SCALE GENOMIC DNA]</scope>
    <source>
        <strain evidence="2 3">ATCC 49256</strain>
    </source>
</reference>
<sequence length="559" mass="65981">MFLIRIINIEADIPQTYLVDYSSTDEGIYGNLALNLQNWGSLMHPLKISGITLEQNFQTILDIIGNLVIYAFMFIFGDNYYGFRLGIVFIAFLTLIFIVLSIKKLKENYGINHCYFEILTLLFLDINFIFYSASRVVEPTIFRLFFSSIIMYIYVSIKKNSVRSFLIGLFTIISIFLVYINNTFLILGIAIYILILFFMKQKKEAIQNIIYGLAGVITGILLSEIYYLAVWDTEAFKNLFEVIKSFNSNANYTIVVDSTKVSYHFYLLISIKRVIRFFSSNLFFYSLPIFSLIIASLYNIKKFFKEEKKDYFFSLSMIVALFIQTLVSEDFINRKSIVLLPFIIYICINYIILYQRKEVSLSLYNVGEISFLMLCIVIQKIYLPFSGYAGFNTNDKVIVILYILIPTIILLLSLSMRWSYKFLISMFLVFSLGNVLFIHRYYFRNIYFYDKKMMISLKKYGNQVILGEYINGYTLYNDVRPVVISRKETKKLIDTKDYYYYFDYSDVQNWLDIEFGKKRLKLVVEYPRSTFNQYGNSNMGIYRIWEKPKTIWDFSKLKK</sequence>
<evidence type="ECO:0008006" key="4">
    <source>
        <dbReference type="Google" id="ProtNLM"/>
    </source>
</evidence>